<evidence type="ECO:0000256" key="4">
    <source>
        <dbReference type="ARBA" id="ARBA00022980"/>
    </source>
</evidence>
<dbReference type="HAMAP" id="MF_01325_B">
    <property type="entry name" value="Ribosomal_uL3_B"/>
    <property type="match status" value="1"/>
</dbReference>
<dbReference type="AlphaFoldDB" id="A0A8J6LRW2"/>
<keyword evidence="4 7" id="KW-0689">Ribosomal protein</keyword>
<comment type="function">
    <text evidence="7">One of the primary rRNA binding proteins, it binds directly near the 3'-end of the 23S rRNA, where it nucleates assembly of the 50S subunit.</text>
</comment>
<dbReference type="Gene3D" id="2.40.30.10">
    <property type="entry name" value="Translation factors"/>
    <property type="match status" value="1"/>
</dbReference>
<evidence type="ECO:0000313" key="10">
    <source>
        <dbReference type="Proteomes" id="UP000657177"/>
    </source>
</evidence>
<proteinExistence type="inferred from homology"/>
<dbReference type="GO" id="GO:0022625">
    <property type="term" value="C:cytosolic large ribosomal subunit"/>
    <property type="evidence" value="ECO:0007669"/>
    <property type="project" value="TreeGrafter"/>
</dbReference>
<dbReference type="GO" id="GO:0006412">
    <property type="term" value="P:translation"/>
    <property type="evidence" value="ECO:0007669"/>
    <property type="project" value="UniProtKB-UniRule"/>
</dbReference>
<evidence type="ECO:0000256" key="6">
    <source>
        <dbReference type="ARBA" id="ARBA00035243"/>
    </source>
</evidence>
<dbReference type="RefSeq" id="WP_181339010.1">
    <property type="nucleotide sequence ID" value="NZ_JAAKDE010000004.1"/>
</dbReference>
<keyword evidence="10" id="KW-1185">Reference proteome</keyword>
<dbReference type="InterPro" id="IPR019927">
    <property type="entry name" value="Ribosomal_uL3_bac/org-type"/>
</dbReference>
<comment type="subunit">
    <text evidence="7">Part of the 50S ribosomal subunit. Forms a cluster with proteins L14 and L19.</text>
</comment>
<sequence>MAKGILGKKIGMTQVFTEAGSLVPVTVVEAGPCLVVQVKTEEKEGYTAVQLGFGEKKAKQTNKPMQGHFAKAGVKPLRFLREFRISPEEADQYKVGEAIDVSLFKEGDLVDVVGQAKGKGFAGAVKRHNFNRGPMSHGSMYHRRPGSLGATGPERVFKGRKLPGRMGGHRVTIQGLEVIKVDPEKNLLLIKGAVPGRNGALVQVKKSVKVRS</sequence>
<dbReference type="SUPFAM" id="SSF50447">
    <property type="entry name" value="Translation proteins"/>
    <property type="match status" value="1"/>
</dbReference>
<evidence type="ECO:0000256" key="8">
    <source>
        <dbReference type="SAM" id="MobiDB-lite"/>
    </source>
</evidence>
<evidence type="ECO:0000256" key="5">
    <source>
        <dbReference type="ARBA" id="ARBA00023274"/>
    </source>
</evidence>
<keyword evidence="3 7" id="KW-0694">RNA-binding</keyword>
<protein>
    <recommendedName>
        <fullName evidence="6 7">Large ribosomal subunit protein uL3</fullName>
    </recommendedName>
</protein>
<dbReference type="FunFam" id="2.40.30.10:FF:000004">
    <property type="entry name" value="50S ribosomal protein L3"/>
    <property type="match status" value="1"/>
</dbReference>
<reference evidence="9" key="1">
    <citation type="submission" date="2020-06" db="EMBL/GenBank/DDBJ databases">
        <title>Novel chitinolytic bacterium.</title>
        <authorList>
            <person name="Ungkulpasvich U."/>
            <person name="Kosugi A."/>
            <person name="Uke A."/>
        </authorList>
    </citation>
    <scope>NUCLEOTIDE SEQUENCE</scope>
    <source>
        <strain evidence="9">UUS1-1</strain>
    </source>
</reference>
<dbReference type="GO" id="GO:0003735">
    <property type="term" value="F:structural constituent of ribosome"/>
    <property type="evidence" value="ECO:0007669"/>
    <property type="project" value="UniProtKB-UniRule"/>
</dbReference>
<organism evidence="9 10">
    <name type="scientific">Capillibacterium thermochitinicola</name>
    <dbReference type="NCBI Taxonomy" id="2699427"/>
    <lineage>
        <taxon>Bacteria</taxon>
        <taxon>Bacillati</taxon>
        <taxon>Bacillota</taxon>
        <taxon>Capillibacterium</taxon>
    </lineage>
</organism>
<evidence type="ECO:0000256" key="2">
    <source>
        <dbReference type="ARBA" id="ARBA00022730"/>
    </source>
</evidence>
<feature type="region of interest" description="Disordered" evidence="8">
    <location>
        <begin position="133"/>
        <end position="154"/>
    </location>
</feature>
<name>A0A8J6LRW2_9FIRM</name>
<gene>
    <name evidence="7 9" type="primary">rplC</name>
    <name evidence="9" type="ORF">G5B42_03310</name>
</gene>
<dbReference type="Gene3D" id="3.30.160.810">
    <property type="match status" value="1"/>
</dbReference>
<comment type="caution">
    <text evidence="9">The sequence shown here is derived from an EMBL/GenBank/DDBJ whole genome shotgun (WGS) entry which is preliminary data.</text>
</comment>
<dbReference type="Proteomes" id="UP000657177">
    <property type="component" value="Unassembled WGS sequence"/>
</dbReference>
<dbReference type="GO" id="GO:0019843">
    <property type="term" value="F:rRNA binding"/>
    <property type="evidence" value="ECO:0007669"/>
    <property type="project" value="UniProtKB-UniRule"/>
</dbReference>
<dbReference type="NCBIfam" id="TIGR03625">
    <property type="entry name" value="L3_bact"/>
    <property type="match status" value="1"/>
</dbReference>
<dbReference type="FunFam" id="3.30.160.810:FF:000001">
    <property type="entry name" value="50S ribosomal protein L3"/>
    <property type="match status" value="1"/>
</dbReference>
<keyword evidence="2 7" id="KW-0699">rRNA-binding</keyword>
<dbReference type="Pfam" id="PF00297">
    <property type="entry name" value="Ribosomal_L3"/>
    <property type="match status" value="1"/>
</dbReference>
<dbReference type="InterPro" id="IPR000597">
    <property type="entry name" value="Ribosomal_uL3"/>
</dbReference>
<keyword evidence="5 7" id="KW-0687">Ribonucleoprotein</keyword>
<dbReference type="PANTHER" id="PTHR11229:SF16">
    <property type="entry name" value="LARGE RIBOSOMAL SUBUNIT PROTEIN UL3C"/>
    <property type="match status" value="1"/>
</dbReference>
<comment type="similarity">
    <text evidence="1 7">Belongs to the universal ribosomal protein uL3 family.</text>
</comment>
<evidence type="ECO:0000313" key="9">
    <source>
        <dbReference type="EMBL" id="MBA2132572.1"/>
    </source>
</evidence>
<dbReference type="EMBL" id="JAAKDE010000004">
    <property type="protein sequence ID" value="MBA2132572.1"/>
    <property type="molecule type" value="Genomic_DNA"/>
</dbReference>
<accession>A0A8J6LRW2</accession>
<evidence type="ECO:0000256" key="3">
    <source>
        <dbReference type="ARBA" id="ARBA00022884"/>
    </source>
</evidence>
<evidence type="ECO:0000256" key="1">
    <source>
        <dbReference type="ARBA" id="ARBA00006540"/>
    </source>
</evidence>
<dbReference type="InterPro" id="IPR009000">
    <property type="entry name" value="Transl_B-barrel_sf"/>
</dbReference>
<evidence type="ECO:0000256" key="7">
    <source>
        <dbReference type="HAMAP-Rule" id="MF_01325"/>
    </source>
</evidence>
<dbReference type="PANTHER" id="PTHR11229">
    <property type="entry name" value="50S RIBOSOMAL PROTEIN L3"/>
    <property type="match status" value="1"/>
</dbReference>